<feature type="domain" description="Carboxylesterase type B" evidence="2">
    <location>
        <begin position="136"/>
        <end position="668"/>
    </location>
</feature>
<dbReference type="SUPFAM" id="SSF53474">
    <property type="entry name" value="alpha/beta-Hydrolases"/>
    <property type="match status" value="1"/>
</dbReference>
<proteinExistence type="predicted"/>
<dbReference type="PANTHER" id="PTHR11559">
    <property type="entry name" value="CARBOXYLESTERASE"/>
    <property type="match status" value="1"/>
</dbReference>
<dbReference type="EMBL" id="JAAOAK010000240">
    <property type="protein sequence ID" value="KAF5681034.1"/>
    <property type="molecule type" value="Genomic_DNA"/>
</dbReference>
<evidence type="ECO:0000256" key="1">
    <source>
        <dbReference type="SAM" id="SignalP"/>
    </source>
</evidence>
<evidence type="ECO:0000313" key="3">
    <source>
        <dbReference type="EMBL" id="KAF5681034.1"/>
    </source>
</evidence>
<keyword evidence="1" id="KW-0732">Signal</keyword>
<evidence type="ECO:0000313" key="4">
    <source>
        <dbReference type="Proteomes" id="UP000562682"/>
    </source>
</evidence>
<name>A0A8H5X4U6_9HYPO</name>
<dbReference type="Proteomes" id="UP000562682">
    <property type="component" value="Unassembled WGS sequence"/>
</dbReference>
<dbReference type="InterPro" id="IPR019819">
    <property type="entry name" value="Carboxylesterase_B_CS"/>
</dbReference>
<accession>A0A8H5X4U6</accession>
<sequence length="695" mass="77277">MQIIALISYLAVAAAAADARVYDQKNLKGSHEDVHGYKCGNVGSSKFKVNSIHLRSKTFCYLYQKKDCKGSRIYVSRDVNDLHLNTVNSIPKKLTAMNLKILLLGSLSLIPTAHAAVALPTLDLPWGSYKAKPLLWDDKIYLFENVRFGAKPIRFGPSDFPNKRDPKTPFVTTDCLQIDPSVLKNKAGGKYPLGYPSQDLEPDMSHPFKAANWTGTEDCLFLDVYVPKRVFDDPGAQLLPVTVWFYGGAYAFGTKRMKVLKVLNGPLYNGKSLIEASNYSTIVVAGNYRLGAFGWLAGSHMEANGLPNAGLYDQNLLLQWVQKYIDRVHGDNKTVSAWGESAGGGSILHHLIRNNGEENPLFTRFLTQSPAFEWAWDNSPGGQLDQVYQTFSESLGCYAPYNIECIRDPSFSLEKLALANVNLFRDVNQTGLFPVGPAVDNTWIKTIPTLAFAQKKFWPGIKSALVSHCANDAQSFTPNVTTKEAFYGFLTNFLPGENLAHLRTGIAEQYDCDKNYDGNYKKCLHDIIRDASFTCNTRDLIDAYPQQAYAMNYGFPNDSYAFHATDLIPLFGNVKFRGEIAAMFEKGFDYPKDEAKELAAALNSTVIKTFLEYLSSFALYGNTNGTGNTGWPVVNRSGPLFSNVMKPNSSGWSLSNDDQNSKATCDFWRKIANDIMYPKGQIGDVDVDMDVQEEL</sequence>
<dbReference type="InterPro" id="IPR029058">
    <property type="entry name" value="AB_hydrolase_fold"/>
</dbReference>
<dbReference type="AlphaFoldDB" id="A0A8H5X4U6"/>
<reference evidence="3 4" key="1">
    <citation type="submission" date="2020-05" db="EMBL/GenBank/DDBJ databases">
        <title>Identification and distribution of gene clusters putatively required for synthesis of sphingolipid metabolism inhibitors in phylogenetically diverse species of the filamentous fungus Fusarium.</title>
        <authorList>
            <person name="Kim H.-S."/>
            <person name="Busman M."/>
            <person name="Brown D.W."/>
            <person name="Divon H."/>
            <person name="Uhlig S."/>
            <person name="Proctor R.H."/>
        </authorList>
    </citation>
    <scope>NUCLEOTIDE SEQUENCE [LARGE SCALE GENOMIC DNA]</scope>
    <source>
        <strain evidence="3 4">NRRL 25311</strain>
    </source>
</reference>
<evidence type="ECO:0000259" key="2">
    <source>
        <dbReference type="Pfam" id="PF00135"/>
    </source>
</evidence>
<comment type="caution">
    <text evidence="3">The sequence shown here is derived from an EMBL/GenBank/DDBJ whole genome shotgun (WGS) entry which is preliminary data.</text>
</comment>
<dbReference type="PROSITE" id="PS00941">
    <property type="entry name" value="CARBOXYLESTERASE_B_2"/>
    <property type="match status" value="1"/>
</dbReference>
<dbReference type="InterPro" id="IPR002018">
    <property type="entry name" value="CarbesteraseB"/>
</dbReference>
<dbReference type="InterPro" id="IPR050309">
    <property type="entry name" value="Type-B_Carboxylest/Lipase"/>
</dbReference>
<keyword evidence="4" id="KW-1185">Reference proteome</keyword>
<feature type="chain" id="PRO_5034542091" evidence="1">
    <location>
        <begin position="20"/>
        <end position="695"/>
    </location>
</feature>
<protein>
    <submittedName>
        <fullName evidence="3">Carboxylesterase family</fullName>
    </submittedName>
</protein>
<dbReference type="Gene3D" id="3.40.50.1820">
    <property type="entry name" value="alpha/beta hydrolase"/>
    <property type="match status" value="1"/>
</dbReference>
<dbReference type="Pfam" id="PF00135">
    <property type="entry name" value="COesterase"/>
    <property type="match status" value="1"/>
</dbReference>
<gene>
    <name evidence="3" type="ORF">FDENT_8275</name>
</gene>
<feature type="signal peptide" evidence="1">
    <location>
        <begin position="1"/>
        <end position="19"/>
    </location>
</feature>
<organism evidence="3 4">
    <name type="scientific">Fusarium denticulatum</name>
    <dbReference type="NCBI Taxonomy" id="48507"/>
    <lineage>
        <taxon>Eukaryota</taxon>
        <taxon>Fungi</taxon>
        <taxon>Dikarya</taxon>
        <taxon>Ascomycota</taxon>
        <taxon>Pezizomycotina</taxon>
        <taxon>Sordariomycetes</taxon>
        <taxon>Hypocreomycetidae</taxon>
        <taxon>Hypocreales</taxon>
        <taxon>Nectriaceae</taxon>
        <taxon>Fusarium</taxon>
        <taxon>Fusarium fujikuroi species complex</taxon>
    </lineage>
</organism>